<dbReference type="InterPro" id="IPR050072">
    <property type="entry name" value="Peptidase_M20A"/>
</dbReference>
<reference evidence="13 14" key="1">
    <citation type="submission" date="2007-03" db="EMBL/GenBank/DDBJ databases">
        <title>Complete sequence of Shewanella loihica PV-4.</title>
        <authorList>
            <consortium name="US DOE Joint Genome Institute"/>
            <person name="Copeland A."/>
            <person name="Lucas S."/>
            <person name="Lapidus A."/>
            <person name="Barry K."/>
            <person name="Detter J.C."/>
            <person name="Glavina del Rio T."/>
            <person name="Hammon N."/>
            <person name="Israni S."/>
            <person name="Dalin E."/>
            <person name="Tice H."/>
            <person name="Pitluck S."/>
            <person name="Chain P."/>
            <person name="Malfatti S."/>
            <person name="Shin M."/>
            <person name="Vergez L."/>
            <person name="Schmutz J."/>
            <person name="Larimer F."/>
            <person name="Land M."/>
            <person name="Hauser L."/>
            <person name="Kyrpides N."/>
            <person name="Mikhailova N."/>
            <person name="Romine M.F."/>
            <person name="Serres G."/>
            <person name="Fredrickson J."/>
            <person name="Tiedje J."/>
            <person name="Richardson P."/>
        </authorList>
    </citation>
    <scope>NUCLEOTIDE SEQUENCE [LARGE SCALE GENOMIC DNA]</scope>
    <source>
        <strain evidence="14">ATCC BAA-1088 / PV-4</strain>
    </source>
</reference>
<dbReference type="Proteomes" id="UP000001558">
    <property type="component" value="Chromosome"/>
</dbReference>
<sequence length="578" mass="62057" precursor="true">MTLKLSLKAAGAFSLLLCSGLTFATSQADSHLSAQGDSAVSAKPPLQAAPKISALADRVAQYALNTYGDETISALSTLIPFKTVETEGMTPLTHPEFIGFKAQLKSLSQSLGLDYSDQGYVVLIGLGEGEQKLGVITHGDVQPADASFWQQDPFTLDSQSQPGFLIGRGTEDDKGAIVTAMYAMKAIKDKGLALNRRIELLVYLAEESDWAPLKAFLTDFTPADINITIDAEYPVVTAEKGWSEIRLTIPKMPKTPKMPKMPKNGKAASSASASLDGFSGGAFDSQVPQQAVAKISGLDKKTIAALKDKASAQQGMKYQFEQTSSEGQVNGQLTITAEGKSTHSSTPEAGVNAVTHLAELLKGIHFARSESAMTAKFIQQMVGLGLYGEQFGDIAYEDDFMGPMTLAATLVKPNDQGTEIVLNLRRPVGKTPEQLDLETHQALEGWQAQHQVSLEGIETYWGEPKLMDKAPHLQTLLSVFGHFTDTPSPRPVAIGGSTNSKLFPNALSFGPAMPGVEYTGHSEHEFITKAQFMLNLQMYTAAFVELAASTEELSEQAKQGTKQKTKQAAKTGAQRTSD</sequence>
<keyword evidence="11" id="KW-0732">Signal</keyword>
<dbReference type="Pfam" id="PF07687">
    <property type="entry name" value="M20_dimer"/>
    <property type="match status" value="1"/>
</dbReference>
<evidence type="ECO:0000256" key="9">
    <source>
        <dbReference type="ARBA" id="ARBA00023285"/>
    </source>
</evidence>
<dbReference type="Gene3D" id="3.40.630.10">
    <property type="entry name" value="Zn peptidases"/>
    <property type="match status" value="1"/>
</dbReference>
<gene>
    <name evidence="13" type="ordered locus">Shew_2160</name>
</gene>
<evidence type="ECO:0000256" key="1">
    <source>
        <dbReference type="ARBA" id="ARBA00001947"/>
    </source>
</evidence>
<dbReference type="RefSeq" id="WP_011865958.1">
    <property type="nucleotide sequence ID" value="NC_009092.1"/>
</dbReference>
<dbReference type="OrthoDB" id="9761532at2"/>
<feature type="chain" id="PRO_5002657270" evidence="11">
    <location>
        <begin position="25"/>
        <end position="578"/>
    </location>
</feature>
<dbReference type="AlphaFoldDB" id="A3QEX8"/>
<keyword evidence="5" id="KW-0378">Hydrolase</keyword>
<evidence type="ECO:0000256" key="8">
    <source>
        <dbReference type="ARBA" id="ARBA00023049"/>
    </source>
</evidence>
<dbReference type="GO" id="GO:0008777">
    <property type="term" value="F:acetylornithine deacetylase activity"/>
    <property type="evidence" value="ECO:0007669"/>
    <property type="project" value="TreeGrafter"/>
</dbReference>
<dbReference type="KEGG" id="slo:Shew_2160"/>
<feature type="region of interest" description="Disordered" evidence="10">
    <location>
        <begin position="550"/>
        <end position="578"/>
    </location>
</feature>
<dbReference type="InterPro" id="IPR010964">
    <property type="entry name" value="M20A_pepV-rel"/>
</dbReference>
<proteinExistence type="inferred from homology"/>
<dbReference type="HOGENOM" id="CLU_031786_2_1_6"/>
<dbReference type="eggNOG" id="COG0624">
    <property type="taxonomic scope" value="Bacteria"/>
</dbReference>
<name>A3QEX8_SHELP</name>
<dbReference type="GO" id="GO:0008237">
    <property type="term" value="F:metallopeptidase activity"/>
    <property type="evidence" value="ECO:0007669"/>
    <property type="project" value="UniProtKB-KW"/>
</dbReference>
<dbReference type="Pfam" id="PF01546">
    <property type="entry name" value="Peptidase_M20"/>
    <property type="match status" value="1"/>
</dbReference>
<feature type="domain" description="Peptidase M20 dimerisation" evidence="12">
    <location>
        <begin position="333"/>
        <end position="372"/>
    </location>
</feature>
<dbReference type="PANTHER" id="PTHR43808:SF31">
    <property type="entry name" value="N-ACETYL-L-CITRULLINE DEACETYLASE"/>
    <property type="match status" value="1"/>
</dbReference>
<evidence type="ECO:0000256" key="7">
    <source>
        <dbReference type="ARBA" id="ARBA00022997"/>
    </source>
</evidence>
<dbReference type="SUPFAM" id="SSF55031">
    <property type="entry name" value="Bacterial exopeptidase dimerisation domain"/>
    <property type="match status" value="1"/>
</dbReference>
<comment type="cofactor">
    <cofactor evidence="1">
        <name>Zn(2+)</name>
        <dbReference type="ChEBI" id="CHEBI:29105"/>
    </cofactor>
</comment>
<keyword evidence="3" id="KW-0645">Protease</keyword>
<evidence type="ECO:0000256" key="11">
    <source>
        <dbReference type="SAM" id="SignalP"/>
    </source>
</evidence>
<keyword evidence="6" id="KW-0862">Zinc</keyword>
<accession>A3QEX8</accession>
<keyword evidence="4" id="KW-0479">Metal-binding</keyword>
<evidence type="ECO:0000256" key="5">
    <source>
        <dbReference type="ARBA" id="ARBA00022801"/>
    </source>
</evidence>
<dbReference type="GO" id="GO:0006526">
    <property type="term" value="P:L-arginine biosynthetic process"/>
    <property type="evidence" value="ECO:0007669"/>
    <property type="project" value="TreeGrafter"/>
</dbReference>
<evidence type="ECO:0000313" key="14">
    <source>
        <dbReference type="Proteomes" id="UP000001558"/>
    </source>
</evidence>
<feature type="signal peptide" evidence="11">
    <location>
        <begin position="1"/>
        <end position="24"/>
    </location>
</feature>
<dbReference type="InterPro" id="IPR036264">
    <property type="entry name" value="Bact_exopeptidase_dim_dom"/>
</dbReference>
<evidence type="ECO:0000313" key="13">
    <source>
        <dbReference type="EMBL" id="ABO24026.1"/>
    </source>
</evidence>
<evidence type="ECO:0000256" key="2">
    <source>
        <dbReference type="ARBA" id="ARBA00006247"/>
    </source>
</evidence>
<dbReference type="InterPro" id="IPR011650">
    <property type="entry name" value="Peptidase_M20_dimer"/>
</dbReference>
<dbReference type="InterPro" id="IPR002933">
    <property type="entry name" value="Peptidase_M20"/>
</dbReference>
<dbReference type="GO" id="GO:0008270">
    <property type="term" value="F:zinc ion binding"/>
    <property type="evidence" value="ECO:0007669"/>
    <property type="project" value="InterPro"/>
</dbReference>
<comment type="similarity">
    <text evidence="2">Belongs to the peptidase M20A family.</text>
</comment>
<dbReference type="EMBL" id="CP000606">
    <property type="protein sequence ID" value="ABO24026.1"/>
    <property type="molecule type" value="Genomic_DNA"/>
</dbReference>
<feature type="compositionally biased region" description="Low complexity" evidence="10">
    <location>
        <begin position="568"/>
        <end position="578"/>
    </location>
</feature>
<evidence type="ECO:0000259" key="12">
    <source>
        <dbReference type="Pfam" id="PF07687"/>
    </source>
</evidence>
<evidence type="ECO:0000256" key="6">
    <source>
        <dbReference type="ARBA" id="ARBA00022833"/>
    </source>
</evidence>
<dbReference type="GO" id="GO:0006508">
    <property type="term" value="P:proteolysis"/>
    <property type="evidence" value="ECO:0007669"/>
    <property type="project" value="UniProtKB-KW"/>
</dbReference>
<evidence type="ECO:0000256" key="4">
    <source>
        <dbReference type="ARBA" id="ARBA00022723"/>
    </source>
</evidence>
<keyword evidence="14" id="KW-1185">Reference proteome</keyword>
<dbReference type="PANTHER" id="PTHR43808">
    <property type="entry name" value="ACETYLORNITHINE DEACETYLASE"/>
    <property type="match status" value="1"/>
</dbReference>
<dbReference type="SUPFAM" id="SSF53187">
    <property type="entry name" value="Zn-dependent exopeptidases"/>
    <property type="match status" value="1"/>
</dbReference>
<dbReference type="NCBIfam" id="NF004809">
    <property type="entry name" value="PRK06156.1"/>
    <property type="match status" value="1"/>
</dbReference>
<keyword evidence="9" id="KW-0170">Cobalt</keyword>
<protein>
    <submittedName>
        <fullName evidence="13">Dipeptidase, putative</fullName>
    </submittedName>
</protein>
<dbReference type="STRING" id="323850.Shew_2160"/>
<evidence type="ECO:0000256" key="10">
    <source>
        <dbReference type="SAM" id="MobiDB-lite"/>
    </source>
</evidence>
<dbReference type="NCBIfam" id="TIGR01887">
    <property type="entry name" value="dipeptidaselike"/>
    <property type="match status" value="1"/>
</dbReference>
<dbReference type="Gene3D" id="3.30.70.360">
    <property type="match status" value="2"/>
</dbReference>
<keyword evidence="8" id="KW-0482">Metalloprotease</keyword>
<evidence type="ECO:0000256" key="3">
    <source>
        <dbReference type="ARBA" id="ARBA00022670"/>
    </source>
</evidence>
<keyword evidence="7" id="KW-0224">Dipeptidase</keyword>
<organism evidence="13 14">
    <name type="scientific">Shewanella loihica (strain ATCC BAA-1088 / PV-4)</name>
    <dbReference type="NCBI Taxonomy" id="323850"/>
    <lineage>
        <taxon>Bacteria</taxon>
        <taxon>Pseudomonadati</taxon>
        <taxon>Pseudomonadota</taxon>
        <taxon>Gammaproteobacteria</taxon>
        <taxon>Alteromonadales</taxon>
        <taxon>Shewanellaceae</taxon>
        <taxon>Shewanella</taxon>
    </lineage>
</organism>
<dbReference type="GO" id="GO:0016805">
    <property type="term" value="F:dipeptidase activity"/>
    <property type="evidence" value="ECO:0007669"/>
    <property type="project" value="UniProtKB-KW"/>
</dbReference>